<dbReference type="PANTHER" id="PTHR13768:SF42">
    <property type="entry name" value="PARAFLAGELLAR ROD COMPONENT"/>
    <property type="match status" value="1"/>
</dbReference>
<dbReference type="GO" id="GO:0005774">
    <property type="term" value="C:vacuolar membrane"/>
    <property type="evidence" value="ECO:0007669"/>
    <property type="project" value="TreeGrafter"/>
</dbReference>
<evidence type="ECO:0000256" key="2">
    <source>
        <dbReference type="ARBA" id="ARBA00022448"/>
    </source>
</evidence>
<accession>A0A640K8Z1</accession>
<dbReference type="GO" id="GO:0031201">
    <property type="term" value="C:SNARE complex"/>
    <property type="evidence" value="ECO:0007669"/>
    <property type="project" value="TreeGrafter"/>
</dbReference>
<keyword evidence="2" id="KW-0813">Transport</keyword>
<feature type="compositionally biased region" description="Polar residues" evidence="4">
    <location>
        <begin position="459"/>
        <end position="477"/>
    </location>
</feature>
<dbReference type="PANTHER" id="PTHR13768">
    <property type="entry name" value="SOLUBLE NSF ATTACHMENT PROTEIN SNAP"/>
    <property type="match status" value="1"/>
</dbReference>
<comment type="caution">
    <text evidence="5">The sequence shown here is derived from an EMBL/GenBank/DDBJ whole genome shotgun (WGS) entry which is preliminary data.</text>
</comment>
<dbReference type="Gene3D" id="1.25.40.10">
    <property type="entry name" value="Tetratricopeptide repeat domain"/>
    <property type="match status" value="1"/>
</dbReference>
<dbReference type="GO" id="GO:0006886">
    <property type="term" value="P:intracellular protein transport"/>
    <property type="evidence" value="ECO:0007669"/>
    <property type="project" value="InterPro"/>
</dbReference>
<sequence>MSSAALPPEPQQAQQSMQLVLAAVRQQGWGGASPGGGNAMCTGVSSSEMEMHSGSKYTCLKIQEAPSAVTSPPFKCDSADECFSSAADVPFAAVAATPVVTGAPEADKDLCGTMQPPMDSQQLSDSKGECAPTARANAVASTMYNTNGVCEAIVTAARYGGMVAPGTSVPAAAHTATSGNVIVTEEEELRRSSGPFGSYSTTDEALQQKCCDVPQAGELNCTNIPTAASSGVLMVPSANTLVPACLSGAPSSTGAEMQQLLAEAHRAYTAAEEALLNDGLALREDWMGTRDLFFAAGSLFAAVGEAAAAARCLLHATFINRAFQNDNEALTTLSMAVEQLKQSHPRIAVDSLLRLAPCYAKQELRYQAARCYRDAAEILENVLEAREEAVVQYRAALDMYAESQAAATQTARCWKREQQRRCTAAICGEFSGTPALPHSTGASTPNEDMASASVADGADSTSPESEQLLVSPSSTALAPSRGGASVTSSVGERKSNPVAFAAHGPPAYLVSTTVQRTLSDSCRWRLMILLTRLGRYEEARETALACAEHVPRTLPKTKYLLYATLCVLARGASVNVDGVTSTACDLATAAEAANASETPAMSFTTCAADTVYFDSLYDTEKFFLRLQDEDRNFQRGKENALVRGLLAANRACSLTAFDDAVRTYQNYSTTEPCVAFELLVGECRRSLYEHMERFA</sequence>
<dbReference type="GO" id="GO:0005483">
    <property type="term" value="F:soluble NSF attachment protein activity"/>
    <property type="evidence" value="ECO:0007669"/>
    <property type="project" value="TreeGrafter"/>
</dbReference>
<dbReference type="SUPFAM" id="SSF48452">
    <property type="entry name" value="TPR-like"/>
    <property type="match status" value="1"/>
</dbReference>
<name>A0A640K8Z1_LEITA</name>
<dbReference type="OrthoDB" id="9984275at2759"/>
<dbReference type="InterPro" id="IPR000744">
    <property type="entry name" value="NSF_attach"/>
</dbReference>
<dbReference type="EMBL" id="BLBS01000002">
    <property type="protein sequence ID" value="GET85464.1"/>
    <property type="molecule type" value="Genomic_DNA"/>
</dbReference>
<dbReference type="VEuPathDB" id="TriTrypDB:LtaPh_0202400"/>
<evidence type="ECO:0000256" key="3">
    <source>
        <dbReference type="ARBA" id="ARBA00022927"/>
    </source>
</evidence>
<feature type="region of interest" description="Disordered" evidence="4">
    <location>
        <begin position="435"/>
        <end position="490"/>
    </location>
</feature>
<keyword evidence="3" id="KW-0653">Protein transport</keyword>
<dbReference type="GO" id="GO:0019905">
    <property type="term" value="F:syntaxin binding"/>
    <property type="evidence" value="ECO:0007669"/>
    <property type="project" value="TreeGrafter"/>
</dbReference>
<organism evidence="5 6">
    <name type="scientific">Leishmania tarentolae</name>
    <name type="common">Sauroleishmania tarentolae</name>
    <dbReference type="NCBI Taxonomy" id="5689"/>
    <lineage>
        <taxon>Eukaryota</taxon>
        <taxon>Discoba</taxon>
        <taxon>Euglenozoa</taxon>
        <taxon>Kinetoplastea</taxon>
        <taxon>Metakinetoplastina</taxon>
        <taxon>Trypanosomatida</taxon>
        <taxon>Trypanosomatidae</taxon>
        <taxon>Leishmaniinae</taxon>
        <taxon>Leishmania</taxon>
        <taxon>lizard Leishmania</taxon>
    </lineage>
</organism>
<keyword evidence="6" id="KW-1185">Reference proteome</keyword>
<protein>
    <recommendedName>
        <fullName evidence="7">Soluble NSF attachment protein, SNAP family protein</fullName>
    </recommendedName>
</protein>
<proteinExistence type="inferred from homology"/>
<dbReference type="GO" id="GO:0035494">
    <property type="term" value="P:SNARE complex disassembly"/>
    <property type="evidence" value="ECO:0007669"/>
    <property type="project" value="TreeGrafter"/>
</dbReference>
<comment type="similarity">
    <text evidence="1">Belongs to the SNAP family.</text>
</comment>
<dbReference type="Pfam" id="PF14938">
    <property type="entry name" value="SNAP"/>
    <property type="match status" value="1"/>
</dbReference>
<dbReference type="Proteomes" id="UP000419144">
    <property type="component" value="Unassembled WGS sequence"/>
</dbReference>
<evidence type="ECO:0000256" key="4">
    <source>
        <dbReference type="SAM" id="MobiDB-lite"/>
    </source>
</evidence>
<evidence type="ECO:0000313" key="5">
    <source>
        <dbReference type="EMBL" id="GET85464.1"/>
    </source>
</evidence>
<dbReference type="AlphaFoldDB" id="A0A640K8Z1"/>
<dbReference type="InterPro" id="IPR011990">
    <property type="entry name" value="TPR-like_helical_dom_sf"/>
</dbReference>
<evidence type="ECO:0008006" key="7">
    <source>
        <dbReference type="Google" id="ProtNLM"/>
    </source>
</evidence>
<evidence type="ECO:0000313" key="6">
    <source>
        <dbReference type="Proteomes" id="UP000419144"/>
    </source>
</evidence>
<gene>
    <name evidence="5" type="ORF">LtaPh_0202400</name>
</gene>
<evidence type="ECO:0000256" key="1">
    <source>
        <dbReference type="ARBA" id="ARBA00010050"/>
    </source>
</evidence>
<reference evidence="5" key="1">
    <citation type="submission" date="2019-11" db="EMBL/GenBank/DDBJ databases">
        <title>Leishmania tarentolae CDS.</title>
        <authorList>
            <person name="Goto Y."/>
            <person name="Yamagishi J."/>
        </authorList>
    </citation>
    <scope>NUCLEOTIDE SEQUENCE [LARGE SCALE GENOMIC DNA]</scope>
    <source>
        <strain evidence="5">Parrot Tar II</strain>
    </source>
</reference>